<keyword evidence="1" id="KW-0812">Transmembrane</keyword>
<name>A0A7S6VFY4_LEUME</name>
<organism evidence="2">
    <name type="scientific">Leuconostoc mesenteroides</name>
    <dbReference type="NCBI Taxonomy" id="1245"/>
    <lineage>
        <taxon>Bacteria</taxon>
        <taxon>Bacillati</taxon>
        <taxon>Bacillota</taxon>
        <taxon>Bacilli</taxon>
        <taxon>Lactobacillales</taxon>
        <taxon>Lactobacillaceae</taxon>
        <taxon>Leuconostoc</taxon>
    </lineage>
</organism>
<keyword evidence="1" id="KW-1133">Transmembrane helix</keyword>
<keyword evidence="1" id="KW-0472">Membrane</keyword>
<proteinExistence type="predicted"/>
<dbReference type="AlphaFoldDB" id="A0A7S6VFY4"/>
<evidence type="ECO:0000256" key="1">
    <source>
        <dbReference type="SAM" id="Phobius"/>
    </source>
</evidence>
<evidence type="ECO:0000313" key="2">
    <source>
        <dbReference type="EMBL" id="QOW37980.1"/>
    </source>
</evidence>
<reference evidence="2" key="1">
    <citation type="journal article" date="2020" name="FEMS Microbiol. Lett.">
        <title>Screening for texturing Leuconostoc and genomics behind polysaccharide production.</title>
        <authorList>
            <person name="Poulsen V.K."/>
            <person name="Koza A."/>
            <person name="Al-Nakeeb K."/>
            <person name="Oeregaard G."/>
        </authorList>
    </citation>
    <scope>NUCLEOTIDE SEQUENCE</scope>
    <source>
        <strain evidence="2">Ln6</strain>
    </source>
</reference>
<dbReference type="EMBL" id="MT799692">
    <property type="protein sequence ID" value="QOW37980.1"/>
    <property type="molecule type" value="Genomic_DNA"/>
</dbReference>
<feature type="transmembrane region" description="Helical" evidence="1">
    <location>
        <begin position="85"/>
        <end position="104"/>
    </location>
</feature>
<feature type="transmembrane region" description="Helical" evidence="1">
    <location>
        <begin position="20"/>
        <end position="37"/>
    </location>
</feature>
<sequence>MIYLIVVGINIFFNKVRGKWTIISLLLIASLVYLSGIPDPTTTADYLAYQGEYQNKLLGYTSRFEWLYQRITDATIYYNFDYSQVRLLLISIFFFVMFVGVDRLTKNTKYYWLIFSLGLFFIETIQLRSFGMLISQ</sequence>
<protein>
    <submittedName>
        <fullName evidence="2">Wzy</fullName>
    </submittedName>
</protein>
<feature type="transmembrane region" description="Helical" evidence="1">
    <location>
        <begin position="111"/>
        <end position="134"/>
    </location>
</feature>
<accession>A0A7S6VFY4</accession>